<dbReference type="EMBL" id="CAMXCT020006499">
    <property type="protein sequence ID" value="CAL1168151.1"/>
    <property type="molecule type" value="Genomic_DNA"/>
</dbReference>
<feature type="region of interest" description="Disordered" evidence="1">
    <location>
        <begin position="165"/>
        <end position="220"/>
    </location>
</feature>
<feature type="compositionally biased region" description="Polar residues" evidence="1">
    <location>
        <begin position="542"/>
        <end position="557"/>
    </location>
</feature>
<proteinExistence type="predicted"/>
<evidence type="ECO:0000313" key="4">
    <source>
        <dbReference type="EMBL" id="CAL1168151.1"/>
    </source>
</evidence>
<reference evidence="4" key="2">
    <citation type="submission" date="2024-04" db="EMBL/GenBank/DDBJ databases">
        <authorList>
            <person name="Chen Y."/>
            <person name="Shah S."/>
            <person name="Dougan E. K."/>
            <person name="Thang M."/>
            <person name="Chan C."/>
        </authorList>
    </citation>
    <scope>NUCLEOTIDE SEQUENCE [LARGE SCALE GENOMIC DNA]</scope>
</reference>
<comment type="caution">
    <text evidence="3">The sequence shown here is derived from an EMBL/GenBank/DDBJ whole genome shotgun (WGS) entry which is preliminary data.</text>
</comment>
<evidence type="ECO:0000313" key="3">
    <source>
        <dbReference type="EMBL" id="CAI4014776.1"/>
    </source>
</evidence>
<organism evidence="3">
    <name type="scientific">Cladocopium goreaui</name>
    <dbReference type="NCBI Taxonomy" id="2562237"/>
    <lineage>
        <taxon>Eukaryota</taxon>
        <taxon>Sar</taxon>
        <taxon>Alveolata</taxon>
        <taxon>Dinophyceae</taxon>
        <taxon>Suessiales</taxon>
        <taxon>Symbiodiniaceae</taxon>
        <taxon>Cladocopium</taxon>
    </lineage>
</organism>
<gene>
    <name evidence="3" type="ORF">C1SCF055_LOCUS39650</name>
</gene>
<protein>
    <submittedName>
        <fullName evidence="5">Phosphodiesterase</fullName>
    </submittedName>
</protein>
<dbReference type="EMBL" id="CAMXCT010006499">
    <property type="protein sequence ID" value="CAI4014776.1"/>
    <property type="molecule type" value="Genomic_DNA"/>
</dbReference>
<name>A0A9P1DSQ4_9DINO</name>
<evidence type="ECO:0000256" key="1">
    <source>
        <dbReference type="SAM" id="MobiDB-lite"/>
    </source>
</evidence>
<keyword evidence="6" id="KW-1185">Reference proteome</keyword>
<evidence type="ECO:0000313" key="5">
    <source>
        <dbReference type="EMBL" id="CAL4802088.1"/>
    </source>
</evidence>
<feature type="region of interest" description="Disordered" evidence="1">
    <location>
        <begin position="542"/>
        <end position="579"/>
    </location>
</feature>
<sequence>MALDFPAFEPLSLSSLVVVEEDLEPYVLEWPTVPDADGASEAMVLAIMKREAGLLLAVPPGFVPQGVLDRANAGQEAGPIGASTVAIVPGVIVEDGIRSPTGSQLEVLIVDVSADLVRQLRPMLDLEEIACPFDPENPYSLPSPVELLRAARDWVSAAGEDTGLAFYSAGGGPDLEEDGRTSGDSALQRQPPPPRRARKSAKPADTPTGGASSAEKPKRVTTASLAASMDQLLAVVPSLSGQLQELTKKQQILEDRLVAPSRVGALGLSQPLSATMPQPVAAGAVAKALNVPPPRTRGQLSMDFRPAMEFKPEELVALEEEKPDAPLPEGDLAKAMLVQSKALTALVSQIASSSQDPMADLTLGVQSASTRGATGRARLQAELATHSGAFFQSVLKAMARRMQPTMPATGSPEDLLRRGICGTLYMERYGGFGRHRDLGLLLYQVMGILDFLQAGNTGAAQDATALLAVCIDQAVLDGGRFDLAALLTLQEDPPSAIFVNRQQSVLARSRAFSQLADQKWVTTALAFVKELDLINVKRQELSGQATGSQKGQPSSEPSAKPKAQAKRKGKGNAKGQTASYAQEAEEECDFAWHLRRSLSFSTPQSKGLSTTAFPLPLPVLPSSIDKGFPTLSKKRLLKLCRARLLHVTIFTLNFVYLGRYPSLEELGREPTGMQRAIIQRLRALLAVCGSSPEPFSLAPGRSGPELVACLLQLEHFAQRSPEMQQPYLKQPTKFREDPSLLPVDSYPQLAPYRSLDASRLKLVGEGKWRMSDFLSGPLWLPFLEPAFLRHGLPVDESCAPNFKQESRAECFELMKVWDAKGLLEFFPGPADDGMFCRVFNAFKNPSTDRQIGDRRSLDLLRLRALTVVPKQPCQSRGRLLVTDLDLRLKLVQRRGMRSKPPDCIVPLPRSVSRELVVLSALAPLMCSNVAVNYHDRMFATDASLNKGAVVEACVSPEVCEEVWLDSDKNGCYVQLDSGFREMLRHIGEFDGDEVPTPAFVRPKASPLLYFDFVEICGGVGAVSDAAIGIGLVVAPPLDLSASRHYDLTDSRLLEWILHMAILAACQFGSIHQKEFRFLLHLIAVADVERRCTRDHPHVQIQGKYTKKSAIYTPEMGCHLAAAFKKALRMQVHAEEPDWKLDGLESVVSNDLMLAAKWNEVESWVWKRSPHINVLEVSAAVRVLAKHGVRFPHTRFLSFLDSAVAKGALSKGRSTSRLLQPLLRRAAALQIVFDLYPVWPFCPTRLNVADDPTRDCCLREPSPGTIRKAEGVDFRALHRVGLKRSAANWIRLVLLVSACVPGNATCVSSHFPLGSWSVDALWIAGRLLELLRCIFVVVSFGLVWFLLLRCLLRLWISRANLLSVGLMLSAGPAFAFPPLDFGLGAHAMEPSSLAERKRAEMRTSIKLTGDRVILDFTRARRKKLLKQFQVWLWQTRGVSLLYMLKEKPADPEKIDSEMVRRRGRWATVKTMEIYLQEVLYVTYVEKLPQATKEFISIAAAGFPDVLQQAQTFTEAGVPPTAWFLLLKGRPVNVGENG</sequence>
<feature type="transmembrane region" description="Helical" evidence="2">
    <location>
        <begin position="1358"/>
        <end position="1378"/>
    </location>
</feature>
<accession>A0A9P1DSQ4</accession>
<feature type="transmembrane region" description="Helical" evidence="2">
    <location>
        <begin position="1322"/>
        <end position="1346"/>
    </location>
</feature>
<evidence type="ECO:0000256" key="2">
    <source>
        <dbReference type="SAM" id="Phobius"/>
    </source>
</evidence>
<dbReference type="Proteomes" id="UP001152797">
    <property type="component" value="Unassembled WGS sequence"/>
</dbReference>
<dbReference type="EMBL" id="CAMXCT030006499">
    <property type="protein sequence ID" value="CAL4802088.1"/>
    <property type="molecule type" value="Genomic_DNA"/>
</dbReference>
<reference evidence="3" key="1">
    <citation type="submission" date="2022-10" db="EMBL/GenBank/DDBJ databases">
        <authorList>
            <person name="Chen Y."/>
            <person name="Dougan E. K."/>
            <person name="Chan C."/>
            <person name="Rhodes N."/>
            <person name="Thang M."/>
        </authorList>
    </citation>
    <scope>NUCLEOTIDE SEQUENCE</scope>
</reference>
<keyword evidence="2" id="KW-1133">Transmembrane helix</keyword>
<keyword evidence="2" id="KW-0812">Transmembrane</keyword>
<keyword evidence="2" id="KW-0472">Membrane</keyword>
<evidence type="ECO:0000313" key="6">
    <source>
        <dbReference type="Proteomes" id="UP001152797"/>
    </source>
</evidence>